<evidence type="ECO:0000256" key="1">
    <source>
        <dbReference type="SAM" id="MobiDB-lite"/>
    </source>
</evidence>
<feature type="signal peptide" evidence="2">
    <location>
        <begin position="1"/>
        <end position="19"/>
    </location>
</feature>
<dbReference type="PROSITE" id="PS51352">
    <property type="entry name" value="THIOREDOXIN_2"/>
    <property type="match status" value="1"/>
</dbReference>
<sequence>MKFSLVVLTVALTPSLVSAALFPKDTLVKMLDHKSFKKVMRENATSVIAFVAPWCGHCQRMAPEYSKAALGVYPMIPFYAVDCDKSTNKRLCADQGVQGFPTVKLFPRGNQVKPIEFTGSERTASAFYYFANRNIPHGVKKLYHLEDMPGWIQENVDHPRALLLNQGKGIPLLWQTLGNKYKDHIKFALHRDRRGKSSEKMGLEKGEPKSSKVLFYPAGSLDFLLYEGIQKHDSLSKFFDSVIDGSVDLSQLNEQAKHEEFVPDEEMLEIERKQEAQRIALAHGGFSDLIDFEAALLQGGGADYHDQHGYPGMMGAAPPKKEKAQETAEVLEDIRKSQQEAARTATKKPKTPKTGDAGQVVLEAADSGHTRTPVAGESTQSPSTISPASTAAETPSPQAEELPKREDADDKDETESAPASPESPTKQHEEPSPASISPEVEVTGTERSKDEL</sequence>
<dbReference type="InterPro" id="IPR013766">
    <property type="entry name" value="Thioredoxin_domain"/>
</dbReference>
<feature type="region of interest" description="Disordered" evidence="1">
    <location>
        <begin position="337"/>
        <end position="452"/>
    </location>
</feature>
<dbReference type="PANTHER" id="PTHR45815:SF3">
    <property type="entry name" value="PROTEIN DISULFIDE-ISOMERASE A6"/>
    <property type="match status" value="1"/>
</dbReference>
<name>M2PQW4_CERS8</name>
<proteinExistence type="predicted"/>
<dbReference type="PANTHER" id="PTHR45815">
    <property type="entry name" value="PROTEIN DISULFIDE-ISOMERASE A6"/>
    <property type="match status" value="1"/>
</dbReference>
<evidence type="ECO:0000259" key="3">
    <source>
        <dbReference type="PROSITE" id="PS51352"/>
    </source>
</evidence>
<dbReference type="STRING" id="914234.M2PQW4"/>
<feature type="compositionally biased region" description="Low complexity" evidence="1">
    <location>
        <begin position="378"/>
        <end position="399"/>
    </location>
</feature>
<accession>M2PQW4</accession>
<dbReference type="GO" id="GO:0034976">
    <property type="term" value="P:response to endoplasmic reticulum stress"/>
    <property type="evidence" value="ECO:0007669"/>
    <property type="project" value="TreeGrafter"/>
</dbReference>
<dbReference type="InterPro" id="IPR036249">
    <property type="entry name" value="Thioredoxin-like_sf"/>
</dbReference>
<evidence type="ECO:0000256" key="2">
    <source>
        <dbReference type="SAM" id="SignalP"/>
    </source>
</evidence>
<evidence type="ECO:0000313" key="4">
    <source>
        <dbReference type="EMBL" id="EMD38964.1"/>
    </source>
</evidence>
<dbReference type="Proteomes" id="UP000016930">
    <property type="component" value="Unassembled WGS sequence"/>
</dbReference>
<dbReference type="AlphaFoldDB" id="M2PQW4"/>
<protein>
    <recommendedName>
        <fullName evidence="3">Thioredoxin domain-containing protein</fullName>
    </recommendedName>
</protein>
<dbReference type="EMBL" id="KB445794">
    <property type="protein sequence ID" value="EMD38964.1"/>
    <property type="molecule type" value="Genomic_DNA"/>
</dbReference>
<feature type="chain" id="PRO_5004022868" description="Thioredoxin domain-containing protein" evidence="2">
    <location>
        <begin position="20"/>
        <end position="452"/>
    </location>
</feature>
<evidence type="ECO:0000313" key="5">
    <source>
        <dbReference type="Proteomes" id="UP000016930"/>
    </source>
</evidence>
<dbReference type="GO" id="GO:0015035">
    <property type="term" value="F:protein-disulfide reductase activity"/>
    <property type="evidence" value="ECO:0007669"/>
    <property type="project" value="TreeGrafter"/>
</dbReference>
<organism evidence="4 5">
    <name type="scientific">Ceriporiopsis subvermispora (strain B)</name>
    <name type="common">White-rot fungus</name>
    <name type="synonym">Gelatoporia subvermispora</name>
    <dbReference type="NCBI Taxonomy" id="914234"/>
    <lineage>
        <taxon>Eukaryota</taxon>
        <taxon>Fungi</taxon>
        <taxon>Dikarya</taxon>
        <taxon>Basidiomycota</taxon>
        <taxon>Agaricomycotina</taxon>
        <taxon>Agaricomycetes</taxon>
        <taxon>Polyporales</taxon>
        <taxon>Gelatoporiaceae</taxon>
        <taxon>Gelatoporia</taxon>
    </lineage>
</organism>
<reference evidence="4 5" key="1">
    <citation type="journal article" date="2012" name="Proc. Natl. Acad. Sci. U.S.A.">
        <title>Comparative genomics of Ceriporiopsis subvermispora and Phanerochaete chrysosporium provide insight into selective ligninolysis.</title>
        <authorList>
            <person name="Fernandez-Fueyo E."/>
            <person name="Ruiz-Duenas F.J."/>
            <person name="Ferreira P."/>
            <person name="Floudas D."/>
            <person name="Hibbett D.S."/>
            <person name="Canessa P."/>
            <person name="Larrondo L.F."/>
            <person name="James T.Y."/>
            <person name="Seelenfreund D."/>
            <person name="Lobos S."/>
            <person name="Polanco R."/>
            <person name="Tello M."/>
            <person name="Honda Y."/>
            <person name="Watanabe T."/>
            <person name="Watanabe T."/>
            <person name="Ryu J.S."/>
            <person name="Kubicek C.P."/>
            <person name="Schmoll M."/>
            <person name="Gaskell J."/>
            <person name="Hammel K.E."/>
            <person name="St John F.J."/>
            <person name="Vanden Wymelenberg A."/>
            <person name="Sabat G."/>
            <person name="Splinter BonDurant S."/>
            <person name="Syed K."/>
            <person name="Yadav J.S."/>
            <person name="Doddapaneni H."/>
            <person name="Subramanian V."/>
            <person name="Lavin J.L."/>
            <person name="Oguiza J.A."/>
            <person name="Perez G."/>
            <person name="Pisabarro A.G."/>
            <person name="Ramirez L."/>
            <person name="Santoyo F."/>
            <person name="Master E."/>
            <person name="Coutinho P.M."/>
            <person name="Henrissat B."/>
            <person name="Lombard V."/>
            <person name="Magnuson J.K."/>
            <person name="Kuees U."/>
            <person name="Hori C."/>
            <person name="Igarashi K."/>
            <person name="Samejima M."/>
            <person name="Held B.W."/>
            <person name="Barry K.W."/>
            <person name="LaButti K.M."/>
            <person name="Lapidus A."/>
            <person name="Lindquist E.A."/>
            <person name="Lucas S.M."/>
            <person name="Riley R."/>
            <person name="Salamov A.A."/>
            <person name="Hoffmeister D."/>
            <person name="Schwenk D."/>
            <person name="Hadar Y."/>
            <person name="Yarden O."/>
            <person name="de Vries R.P."/>
            <person name="Wiebenga A."/>
            <person name="Stenlid J."/>
            <person name="Eastwood D."/>
            <person name="Grigoriev I.V."/>
            <person name="Berka R.M."/>
            <person name="Blanchette R.A."/>
            <person name="Kersten P."/>
            <person name="Martinez A.T."/>
            <person name="Vicuna R."/>
            <person name="Cullen D."/>
        </authorList>
    </citation>
    <scope>NUCLEOTIDE SEQUENCE [LARGE SCALE GENOMIC DNA]</scope>
    <source>
        <strain evidence="4 5">B</strain>
    </source>
</reference>
<keyword evidence="2" id="KW-0732">Signal</keyword>
<dbReference type="SUPFAM" id="SSF52833">
    <property type="entry name" value="Thioredoxin-like"/>
    <property type="match status" value="1"/>
</dbReference>
<dbReference type="OrthoDB" id="427280at2759"/>
<dbReference type="HOGENOM" id="CLU_048905_0_0_1"/>
<dbReference type="Pfam" id="PF00085">
    <property type="entry name" value="Thioredoxin"/>
    <property type="match status" value="1"/>
</dbReference>
<dbReference type="GO" id="GO:0005788">
    <property type="term" value="C:endoplasmic reticulum lumen"/>
    <property type="evidence" value="ECO:0007669"/>
    <property type="project" value="TreeGrafter"/>
</dbReference>
<dbReference type="PRINTS" id="PR00421">
    <property type="entry name" value="THIOREDOXIN"/>
</dbReference>
<dbReference type="Gene3D" id="3.40.30.10">
    <property type="entry name" value="Glutaredoxin"/>
    <property type="match status" value="2"/>
</dbReference>
<gene>
    <name evidence="4" type="ORF">CERSUDRAFT_112679</name>
</gene>
<keyword evidence="5" id="KW-1185">Reference proteome</keyword>
<feature type="domain" description="Thioredoxin" evidence="3">
    <location>
        <begin position="16"/>
        <end position="168"/>
    </location>
</feature>